<dbReference type="Gene3D" id="3.60.70.12">
    <property type="entry name" value="L-amino peptidase D-ALA esterase/amidase"/>
    <property type="match status" value="1"/>
</dbReference>
<evidence type="ECO:0000256" key="1">
    <source>
        <dbReference type="ARBA" id="ARBA00007068"/>
    </source>
</evidence>
<accession>A0ABY4HCB1</accession>
<dbReference type="Pfam" id="PF03576">
    <property type="entry name" value="Peptidase_S58"/>
    <property type="match status" value="1"/>
</dbReference>
<dbReference type="CDD" id="cd02252">
    <property type="entry name" value="nylC_like"/>
    <property type="match status" value="1"/>
</dbReference>
<evidence type="ECO:0000313" key="2">
    <source>
        <dbReference type="EMBL" id="UOR12534.1"/>
    </source>
</evidence>
<dbReference type="PANTHER" id="PTHR36512">
    <property type="entry name" value="D-AMINOPEPTIDASE"/>
    <property type="match status" value="1"/>
</dbReference>
<dbReference type="SUPFAM" id="SSF56266">
    <property type="entry name" value="DmpA/ArgJ-like"/>
    <property type="match status" value="1"/>
</dbReference>
<sequence length="325" mass="34186">MRELPITSIAGFAFGNAENEKAGTGCTTVVCEQGARAGVSVQGGSPGTRETDALQSENLIDQVHGVFLSGGSAFGLDAGSGVMHELEKREIGFDVGVTKVPIVPGAILFDLTVGDANVRPDQQMGKKAAQNALQGLPFLQGNAGAGMGASVGKLLGPSTAMKGGLGHYAIEVDGLKIGAVIAVNSFGDIVDPTTGERMAGVYDREEQRFIDSERVLVEHMNRNETNRFSENTTIGIITCNAMLSKPQANKLAAIAHDGFARTIKPSHMFVDGDTLFAMTTNEVKVDLNALSYLACYVVERAVLAAVKSADSAYNLLSYSDIKKGR</sequence>
<keyword evidence="3" id="KW-1185">Reference proteome</keyword>
<dbReference type="EMBL" id="CP095075">
    <property type="protein sequence ID" value="UOR12534.1"/>
    <property type="molecule type" value="Genomic_DNA"/>
</dbReference>
<dbReference type="PANTHER" id="PTHR36512:SF3">
    <property type="entry name" value="BLR5678 PROTEIN"/>
    <property type="match status" value="1"/>
</dbReference>
<dbReference type="InterPro" id="IPR016117">
    <property type="entry name" value="ArgJ-like_dom_sf"/>
</dbReference>
<comment type="similarity">
    <text evidence="1">Belongs to the peptidase S58 family.</text>
</comment>
<evidence type="ECO:0000313" key="3">
    <source>
        <dbReference type="Proteomes" id="UP000830326"/>
    </source>
</evidence>
<protein>
    <submittedName>
        <fullName evidence="2">P1 family peptidase</fullName>
    </submittedName>
</protein>
<name>A0ABY4HCB1_9BACI</name>
<proteinExistence type="inferred from homology"/>
<dbReference type="Proteomes" id="UP000830326">
    <property type="component" value="Chromosome"/>
</dbReference>
<reference evidence="2" key="1">
    <citation type="submission" date="2022-04" db="EMBL/GenBank/DDBJ databases">
        <title>Halobacillus sp. isolated from saltern.</title>
        <authorList>
            <person name="Won M."/>
            <person name="Lee C.-M."/>
            <person name="Woen H.-Y."/>
            <person name="Kwon S.-W."/>
        </authorList>
    </citation>
    <scope>NUCLEOTIDE SEQUENCE</scope>
    <source>
        <strain evidence="2">SSHM10-5</strain>
    </source>
</reference>
<gene>
    <name evidence="2" type="ORF">MUO15_03170</name>
</gene>
<organism evidence="2 3">
    <name type="scientific">Halobacillus amylolyticus</name>
    <dbReference type="NCBI Taxonomy" id="2932259"/>
    <lineage>
        <taxon>Bacteria</taxon>
        <taxon>Bacillati</taxon>
        <taxon>Bacillota</taxon>
        <taxon>Bacilli</taxon>
        <taxon>Bacillales</taxon>
        <taxon>Bacillaceae</taxon>
        <taxon>Halobacillus</taxon>
    </lineage>
</organism>
<dbReference type="InterPro" id="IPR005321">
    <property type="entry name" value="Peptidase_S58_DmpA"/>
</dbReference>